<dbReference type="GeneID" id="114243135"/>
<name>A0A6J2JLY4_BOMMA</name>
<dbReference type="GO" id="GO:0005856">
    <property type="term" value="C:cytoskeleton"/>
    <property type="evidence" value="ECO:0007669"/>
    <property type="project" value="UniProtKB-SubCell"/>
</dbReference>
<evidence type="ECO:0000256" key="4">
    <source>
        <dbReference type="ARBA" id="ARBA00022490"/>
    </source>
</evidence>
<keyword evidence="4" id="KW-0963">Cytoplasm</keyword>
<accession>A0A6J2JLY4</accession>
<evidence type="ECO:0000256" key="5">
    <source>
        <dbReference type="ARBA" id="ARBA00023212"/>
    </source>
</evidence>
<dbReference type="Proteomes" id="UP000504629">
    <property type="component" value="Unplaced"/>
</dbReference>
<evidence type="ECO:0000256" key="1">
    <source>
        <dbReference type="ARBA" id="ARBA00004245"/>
    </source>
</evidence>
<evidence type="ECO:0000256" key="3">
    <source>
        <dbReference type="ARBA" id="ARBA00016840"/>
    </source>
</evidence>
<dbReference type="RefSeq" id="XP_028030313.1">
    <property type="nucleotide sequence ID" value="XM_028174512.1"/>
</dbReference>
<organism evidence="6 7">
    <name type="scientific">Bombyx mandarina</name>
    <name type="common">Wild silk moth</name>
    <name type="synonym">Wild silkworm</name>
    <dbReference type="NCBI Taxonomy" id="7092"/>
    <lineage>
        <taxon>Eukaryota</taxon>
        <taxon>Metazoa</taxon>
        <taxon>Ecdysozoa</taxon>
        <taxon>Arthropoda</taxon>
        <taxon>Hexapoda</taxon>
        <taxon>Insecta</taxon>
        <taxon>Pterygota</taxon>
        <taxon>Neoptera</taxon>
        <taxon>Endopterygota</taxon>
        <taxon>Lepidoptera</taxon>
        <taxon>Glossata</taxon>
        <taxon>Ditrysia</taxon>
        <taxon>Bombycoidea</taxon>
        <taxon>Bombycidae</taxon>
        <taxon>Bombycinae</taxon>
        <taxon>Bombyx</taxon>
    </lineage>
</organism>
<dbReference type="PANTHER" id="PTHR46321:SF1">
    <property type="entry name" value="KIF-BINDING PROTEIN"/>
    <property type="match status" value="1"/>
</dbReference>
<dbReference type="OrthoDB" id="409897at2759"/>
<comment type="similarity">
    <text evidence="2">Belongs to the KIF-binding protein family.</text>
</comment>
<protein>
    <recommendedName>
        <fullName evidence="3">KIF-binding protein</fullName>
    </recommendedName>
</protein>
<dbReference type="InterPro" id="IPR022083">
    <property type="entry name" value="KBP"/>
</dbReference>
<dbReference type="GO" id="GO:0000226">
    <property type="term" value="P:microtubule cytoskeleton organization"/>
    <property type="evidence" value="ECO:0007669"/>
    <property type="project" value="TreeGrafter"/>
</dbReference>
<evidence type="ECO:0000313" key="6">
    <source>
        <dbReference type="Proteomes" id="UP000504629"/>
    </source>
</evidence>
<proteinExistence type="inferred from homology"/>
<comment type="subcellular location">
    <subcellularLocation>
        <location evidence="1">Cytoplasm</location>
        <location evidence="1">Cytoskeleton</location>
    </subcellularLocation>
</comment>
<dbReference type="PANTHER" id="PTHR46321">
    <property type="entry name" value="KIF1-BINDING PROTEIN"/>
    <property type="match status" value="1"/>
</dbReference>
<gene>
    <name evidence="7" type="primary">LOC114243135</name>
</gene>
<evidence type="ECO:0000256" key="2">
    <source>
        <dbReference type="ARBA" id="ARBA00010305"/>
    </source>
</evidence>
<keyword evidence="6" id="KW-1185">Reference proteome</keyword>
<dbReference type="Pfam" id="PF12309">
    <property type="entry name" value="KBP_C"/>
    <property type="match status" value="1"/>
</dbReference>
<dbReference type="KEGG" id="bman:114243135"/>
<reference evidence="7" key="1">
    <citation type="submission" date="2025-08" db="UniProtKB">
        <authorList>
            <consortium name="RefSeq"/>
        </authorList>
    </citation>
    <scope>IDENTIFICATION</scope>
    <source>
        <tissue evidence="7">Silk gland</tissue>
    </source>
</reference>
<evidence type="ECO:0000313" key="7">
    <source>
        <dbReference type="RefSeq" id="XP_028030313.1"/>
    </source>
</evidence>
<keyword evidence="5" id="KW-0206">Cytoskeleton</keyword>
<dbReference type="GO" id="GO:0021952">
    <property type="term" value="P:central nervous system projection neuron axonogenesis"/>
    <property type="evidence" value="ECO:0007669"/>
    <property type="project" value="TreeGrafter"/>
</dbReference>
<sequence>MTREMSAKEILNDFKENYIKFRKLLDEDSKNDPENAPYFSKYKAKEILNNMYVFLKTLKTEGSPVDDTKLDAMIGYVLLNIGIVEMDTEEPTASEKSLNEAVDLLLENALKPEIVVTLINVYNNIGILWSNRDDPEKAKASLVKGKTLYEDFKCTLQMPLPIEVIINYVGETLIDDFMYLEKSYTLTLYYLAQVFGVLKENLKSAIYCHVTLRRQLEYNDYEPIDWALNSATLSQFFAEQNGFYQSRNHLAAASTILDQYKQLLEAAVDQDEEYLAKLETFKHRSADVARCWAKYCLLLMIASKTRLLDDDEKLSESITDMSNLSLEDTENICEGNLKKLTFPNLDVTKYESKIGDKFLLTYEDARAIFLSCQNWLNQAKEYYKLETLASDYIELILDSSQAYNNLAFFEDNDDRRAKMLKRRIDMLENLLNEINPTYYLQYCRQIWYELGVVYTDILNIKIDKWPKSEVTVQARKKIDLLCDKSIESYTNFINSINDKNGKVPAKIDQELIRPLINALVAVGRNSMKRMAVNKINQLCHVQKSLDSYQTVVDICDTHEEVAVMFTEEYKLCQEMCQILPLKIKKLQTEIAG</sequence>
<dbReference type="GO" id="GO:1990535">
    <property type="term" value="P:neuron projection maintenance"/>
    <property type="evidence" value="ECO:0007669"/>
    <property type="project" value="TreeGrafter"/>
</dbReference>
<dbReference type="AlphaFoldDB" id="A0A6J2JLY4"/>